<dbReference type="InterPro" id="IPR036291">
    <property type="entry name" value="NAD(P)-bd_dom_sf"/>
</dbReference>
<comment type="caution">
    <text evidence="2">The sequence shown here is derived from an EMBL/GenBank/DDBJ whole genome shotgun (WGS) entry which is preliminary data.</text>
</comment>
<dbReference type="GO" id="GO:0016491">
    <property type="term" value="F:oxidoreductase activity"/>
    <property type="evidence" value="ECO:0007669"/>
    <property type="project" value="InterPro"/>
</dbReference>
<dbReference type="Pfam" id="PF08240">
    <property type="entry name" value="ADH_N"/>
    <property type="match status" value="1"/>
</dbReference>
<reference evidence="2 3" key="1">
    <citation type="submission" date="2020-08" db="EMBL/GenBank/DDBJ databases">
        <title>Genomic Encyclopedia of Type Strains, Phase IV (KMG-IV): sequencing the most valuable type-strain genomes for metagenomic binning, comparative biology and taxonomic classification.</title>
        <authorList>
            <person name="Goeker M."/>
        </authorList>
    </citation>
    <scope>NUCLEOTIDE SEQUENCE [LARGE SCALE GENOMIC DNA]</scope>
    <source>
        <strain evidence="2 3">YIM 65646</strain>
    </source>
</reference>
<evidence type="ECO:0000313" key="3">
    <source>
        <dbReference type="Proteomes" id="UP000548476"/>
    </source>
</evidence>
<proteinExistence type="predicted"/>
<dbReference type="InterPro" id="IPR052585">
    <property type="entry name" value="Lipid_raft_assoc_Zn_ADH"/>
</dbReference>
<dbReference type="Proteomes" id="UP000548476">
    <property type="component" value="Unassembled WGS sequence"/>
</dbReference>
<gene>
    <name evidence="2" type="ORF">HNR73_005099</name>
</gene>
<dbReference type="AlphaFoldDB" id="A0A841FM60"/>
<dbReference type="PANTHER" id="PTHR43482:SF1">
    <property type="entry name" value="PROTEIN AST1-RELATED"/>
    <property type="match status" value="1"/>
</dbReference>
<evidence type="ECO:0000313" key="2">
    <source>
        <dbReference type="EMBL" id="MBB6037226.1"/>
    </source>
</evidence>
<dbReference type="InterPro" id="IPR020843">
    <property type="entry name" value="ER"/>
</dbReference>
<evidence type="ECO:0000259" key="1">
    <source>
        <dbReference type="SMART" id="SM00829"/>
    </source>
</evidence>
<dbReference type="Gene3D" id="3.40.50.720">
    <property type="entry name" value="NAD(P)-binding Rossmann-like Domain"/>
    <property type="match status" value="1"/>
</dbReference>
<dbReference type="RefSeq" id="WP_184790037.1">
    <property type="nucleotide sequence ID" value="NZ_BONT01000109.1"/>
</dbReference>
<dbReference type="Pfam" id="PF13602">
    <property type="entry name" value="ADH_zinc_N_2"/>
    <property type="match status" value="1"/>
</dbReference>
<protein>
    <submittedName>
        <fullName evidence="2">NADPH:quinone reductase-like Zn-dependent oxidoreductase</fullName>
    </submittedName>
</protein>
<name>A0A841FM60_9ACTN</name>
<feature type="domain" description="Enoyl reductase (ER)" evidence="1">
    <location>
        <begin position="10"/>
        <end position="307"/>
    </location>
</feature>
<dbReference type="SUPFAM" id="SSF50129">
    <property type="entry name" value="GroES-like"/>
    <property type="match status" value="1"/>
</dbReference>
<organism evidence="2 3">
    <name type="scientific">Phytomonospora endophytica</name>
    <dbReference type="NCBI Taxonomy" id="714109"/>
    <lineage>
        <taxon>Bacteria</taxon>
        <taxon>Bacillati</taxon>
        <taxon>Actinomycetota</taxon>
        <taxon>Actinomycetes</taxon>
        <taxon>Micromonosporales</taxon>
        <taxon>Micromonosporaceae</taxon>
        <taxon>Phytomonospora</taxon>
    </lineage>
</organism>
<dbReference type="Gene3D" id="3.90.180.10">
    <property type="entry name" value="Medium-chain alcohol dehydrogenases, catalytic domain"/>
    <property type="match status" value="1"/>
</dbReference>
<dbReference type="PANTHER" id="PTHR43482">
    <property type="entry name" value="PROTEIN AST1-RELATED"/>
    <property type="match status" value="1"/>
</dbReference>
<dbReference type="EMBL" id="JACHGT010000011">
    <property type="protein sequence ID" value="MBB6037226.1"/>
    <property type="molecule type" value="Genomic_DNA"/>
</dbReference>
<sequence>MRAAVINSFGGPEVLQVIDVATPEPRRGQVRVRIAAAAVNPVDVATAAGIMHQVGNAPARAETGLGWDLAGTVDAVGPEVTGYAVGDQVIGILDRVGAPRGSFAEYAIADTGQLAKAPATATPAEASTIPLPGLTAWQALAALGLKAGQSLFVSGAAGTLGAFTVQLAAARGIEVLAQGGEGDKELLRSLGAAHVIRRGEDAGEAVREIHPSGVDGAVDAAVIGIAALDTVRNGGGIAMLVGTVPRLRNITVHDILIHADPHALAELVSLADAGGLDLRVAGTYPLSGIAAAYERFGEGGLRGRLVLEP</sequence>
<dbReference type="InterPro" id="IPR011032">
    <property type="entry name" value="GroES-like_sf"/>
</dbReference>
<keyword evidence="3" id="KW-1185">Reference proteome</keyword>
<dbReference type="CDD" id="cd05289">
    <property type="entry name" value="MDR_like_2"/>
    <property type="match status" value="1"/>
</dbReference>
<accession>A0A841FM60</accession>
<dbReference type="InterPro" id="IPR013154">
    <property type="entry name" value="ADH-like_N"/>
</dbReference>
<dbReference type="SUPFAM" id="SSF51735">
    <property type="entry name" value="NAD(P)-binding Rossmann-fold domains"/>
    <property type="match status" value="1"/>
</dbReference>
<dbReference type="SMART" id="SM00829">
    <property type="entry name" value="PKS_ER"/>
    <property type="match status" value="1"/>
</dbReference>